<evidence type="ECO:0000313" key="1">
    <source>
        <dbReference type="EMBL" id="ADG07545.1"/>
    </source>
</evidence>
<protein>
    <submittedName>
        <fullName evidence="1">Uncharacterized protein</fullName>
    </submittedName>
</protein>
<sequence length="234" mass="26581">MDEGLRIVETAVRGLKEVQNQNSNLPSGSDRSVLLAWRDLGGIFYKGCTRITFTVNHRPMRLNTEYTPEGFEQVQRRIIGPETNLRIIEGRLLMADFREHGLRCRIHPPVDDAVICVFTEDQKEQALENILHYVRIVGEAEEDPASGKISAITIHDIQSLAKDQEEDAGFYDIQAHSHDFWHSPSLEDLAEQQGVKPVTDLSALIGTWPGDVDDDFEKLIEALRHRNRAGEREQ</sequence>
<dbReference type="Proteomes" id="UP000002368">
    <property type="component" value="Chromosome"/>
</dbReference>
<gene>
    <name evidence="1" type="ordered locus">Btus_2908</name>
</gene>
<dbReference type="EMBL" id="CP002017">
    <property type="protein sequence ID" value="ADG07545.1"/>
    <property type="molecule type" value="Genomic_DNA"/>
</dbReference>
<keyword evidence="2" id="KW-1185">Reference proteome</keyword>
<reference evidence="1 2" key="1">
    <citation type="journal article" date="2011" name="Stand. Genomic Sci.">
        <title>Complete genome sequence of the thermophilic, hydrogen-oxidizing Bacillus tusciae type strain (T2) and reclassification in the new genus, Kyrpidia gen. nov. as Kyrpidia tusciae comb. nov. and emendation of the family Alicyclobacillaceae da Costa and Rainey, 2010.</title>
        <authorList>
            <person name="Klenk H.P."/>
            <person name="Lapidus A."/>
            <person name="Chertkov O."/>
            <person name="Copeland A."/>
            <person name="Del Rio T.G."/>
            <person name="Nolan M."/>
            <person name="Lucas S."/>
            <person name="Chen F."/>
            <person name="Tice H."/>
            <person name="Cheng J.F."/>
            <person name="Han C."/>
            <person name="Bruce D."/>
            <person name="Goodwin L."/>
            <person name="Pitluck S."/>
            <person name="Pati A."/>
            <person name="Ivanova N."/>
            <person name="Mavromatis K."/>
            <person name="Daum C."/>
            <person name="Chen A."/>
            <person name="Palaniappan K."/>
            <person name="Chang Y.J."/>
            <person name="Land M."/>
            <person name="Hauser L."/>
            <person name="Jeffries C.D."/>
            <person name="Detter J.C."/>
            <person name="Rohde M."/>
            <person name="Abt B."/>
            <person name="Pukall R."/>
            <person name="Goker M."/>
            <person name="Bristow J."/>
            <person name="Markowitz V."/>
            <person name="Hugenholtz P."/>
            <person name="Eisen J.A."/>
        </authorList>
    </citation>
    <scope>NUCLEOTIDE SEQUENCE [LARGE SCALE GENOMIC DNA]</scope>
    <source>
        <strain evidence="1 2">DSM 2912</strain>
    </source>
</reference>
<proteinExistence type="predicted"/>
<organism evidence="1 2">
    <name type="scientific">Kyrpidia tusciae (strain DSM 2912 / NBRC 15312 / T2)</name>
    <name type="common">Bacillus tusciae</name>
    <dbReference type="NCBI Taxonomy" id="562970"/>
    <lineage>
        <taxon>Bacteria</taxon>
        <taxon>Bacillati</taxon>
        <taxon>Bacillota</taxon>
        <taxon>Bacilli</taxon>
        <taxon>Bacillales</taxon>
        <taxon>Alicyclobacillaceae</taxon>
        <taxon>Kyrpidia</taxon>
    </lineage>
</organism>
<dbReference type="RefSeq" id="WP_013076826.1">
    <property type="nucleotide sequence ID" value="NC_014098.1"/>
</dbReference>
<evidence type="ECO:0000313" key="2">
    <source>
        <dbReference type="Proteomes" id="UP000002368"/>
    </source>
</evidence>
<dbReference type="AlphaFoldDB" id="D5WVK2"/>
<dbReference type="HOGENOM" id="CLU_073008_0_0_9"/>
<name>D5WVK2_KYRT2</name>
<accession>D5WVK2</accession>
<dbReference type="KEGG" id="bts:Btus_2908"/>
<dbReference type="eggNOG" id="ENOG502ZFQM">
    <property type="taxonomic scope" value="Bacteria"/>
</dbReference>